<protein>
    <submittedName>
        <fullName evidence="2">Uncharacterized protein</fullName>
    </submittedName>
</protein>
<dbReference type="RefSeq" id="WP_185746190.1">
    <property type="nucleotide sequence ID" value="NZ_BAAAKX010000018.1"/>
</dbReference>
<evidence type="ECO:0000256" key="1">
    <source>
        <dbReference type="SAM" id="Phobius"/>
    </source>
</evidence>
<accession>A0A542ZN17</accession>
<dbReference type="Proteomes" id="UP000319514">
    <property type="component" value="Unassembled WGS sequence"/>
</dbReference>
<proteinExistence type="predicted"/>
<keyword evidence="3" id="KW-1185">Reference proteome</keyword>
<dbReference type="AlphaFoldDB" id="A0A542ZN17"/>
<keyword evidence="1" id="KW-1133">Transmembrane helix</keyword>
<comment type="caution">
    <text evidence="2">The sequence shown here is derived from an EMBL/GenBank/DDBJ whole genome shotgun (WGS) entry which is preliminary data.</text>
</comment>
<dbReference type="EMBL" id="VFOQ01000001">
    <property type="protein sequence ID" value="TQL61669.1"/>
    <property type="molecule type" value="Genomic_DNA"/>
</dbReference>
<name>A0A542ZN17_9MICO</name>
<sequence>MAFVDGIVVASVGLMLALIFLMAGAAIVLIIPEALMHWVRRHRNSHRTV</sequence>
<organism evidence="2 3">
    <name type="scientific">Oryzihumus leptocrescens</name>
    <dbReference type="NCBI Taxonomy" id="297536"/>
    <lineage>
        <taxon>Bacteria</taxon>
        <taxon>Bacillati</taxon>
        <taxon>Actinomycetota</taxon>
        <taxon>Actinomycetes</taxon>
        <taxon>Micrococcales</taxon>
        <taxon>Intrasporangiaceae</taxon>
        <taxon>Oryzihumus</taxon>
    </lineage>
</organism>
<keyword evidence="1" id="KW-0812">Transmembrane</keyword>
<feature type="transmembrane region" description="Helical" evidence="1">
    <location>
        <begin position="6"/>
        <end position="31"/>
    </location>
</feature>
<evidence type="ECO:0000313" key="3">
    <source>
        <dbReference type="Proteomes" id="UP000319514"/>
    </source>
</evidence>
<keyword evidence="1" id="KW-0472">Membrane</keyword>
<evidence type="ECO:0000313" key="2">
    <source>
        <dbReference type="EMBL" id="TQL61669.1"/>
    </source>
</evidence>
<gene>
    <name evidence="2" type="ORF">FB474_3084</name>
</gene>
<reference evidence="2 3" key="1">
    <citation type="submission" date="2019-06" db="EMBL/GenBank/DDBJ databases">
        <title>Sequencing the genomes of 1000 actinobacteria strains.</title>
        <authorList>
            <person name="Klenk H.-P."/>
        </authorList>
    </citation>
    <scope>NUCLEOTIDE SEQUENCE [LARGE SCALE GENOMIC DNA]</scope>
    <source>
        <strain evidence="2 3">DSM 18082</strain>
    </source>
</reference>